<evidence type="ECO:0000313" key="6">
    <source>
        <dbReference type="EMBL" id="CAF3563220.1"/>
    </source>
</evidence>
<dbReference type="Proteomes" id="UP000681722">
    <property type="component" value="Unassembled WGS sequence"/>
</dbReference>
<evidence type="ECO:0000313" key="8">
    <source>
        <dbReference type="Proteomes" id="UP000663829"/>
    </source>
</evidence>
<dbReference type="PANTHER" id="PTHR23317">
    <property type="entry name" value="DEDICATOR OF CYTOKINESIS DOCK"/>
    <property type="match status" value="1"/>
</dbReference>
<dbReference type="InterPro" id="IPR001849">
    <property type="entry name" value="PH_domain"/>
</dbReference>
<evidence type="ECO:0000313" key="7">
    <source>
        <dbReference type="EMBL" id="CAF3840324.1"/>
    </source>
</evidence>
<dbReference type="GO" id="GO:0007264">
    <property type="term" value="P:small GTPase-mediated signal transduction"/>
    <property type="evidence" value="ECO:0007669"/>
    <property type="project" value="InterPro"/>
</dbReference>
<dbReference type="PROSITE" id="PS51650">
    <property type="entry name" value="C2_DOCK"/>
    <property type="match status" value="1"/>
</dbReference>
<name>A0A814M262_9BILA</name>
<keyword evidence="8" id="KW-1185">Reference proteome</keyword>
<dbReference type="EMBL" id="CAJOBA010000890">
    <property type="protein sequence ID" value="CAF3563220.1"/>
    <property type="molecule type" value="Genomic_DNA"/>
</dbReference>
<evidence type="ECO:0000313" key="4">
    <source>
        <dbReference type="EMBL" id="CAF0781521.1"/>
    </source>
</evidence>
<comment type="similarity">
    <text evidence="1">Belongs to the DOCK family.</text>
</comment>
<sequence length="1149" mass="135122">MNSLNDCHPSQKRKFVEKLPVVGRASEARKHVSFQFKQKHTQSVNDDYIPINYEEFLKENIETLNSDRYKTLVLFPPDDIQFHRIEHDYRTLIPTIPSYIHQQQQQLHSLVKQTLLTYSSSWTLIEFKLQQKYGQYFQQLPHHHPLPILNSQHKFEIDSLTQDENNEHLPTSSSPSASSKQLPVILKQGFLSLSSASRKSKRLYGQLCRASDSTFKLNFYKDTVKSVNDQPKQIIFLDSCSLIPKLNCPQSLVYTLSTENDQDLEEWYKVLLQTTHKQDQHGQGDSRSPIDENHSDTKQSQNGLSKIVETDDMIRFEREKDHIDLFYVYEQAYANPPPSLDDPMLEQDSLIHPTISDNESTKLRIHLQCEEFKSGLSLPSYANPEPFYLIFSLYDVKQHRKISENFYWNINERHSSETEDIPYFFTKNNIQNQLLNLNETLFSIKQPSDSIFLIVRVEKLLQGAISDQVEPYLISESNSEKQAQKIYQQTQKYKQKFGEKFLMPFAWGFKSLFKACTYPLEINHSSVRFYRQECLHLNDESIQKYLFDSMSNNKTIKLTPLSQMQLQIKLFQENRLPNNCLTTAYAPLKPFPLPLTCPLVIECQEFLTTDDSSVVDVFTEYIHHLYLYPKSLKYDQQKTFAKARNLCIQIELRDSDSENSKPLKCIYTEYNRETFFTHVYYTPVSHHCQTPQFYSEIKFNLPLVLTDQHHILFTFLHVSCDIKKIFNTVQEKELVVGYAWIPILKNGRLNNEECQLRVAQTLTSGYLKFEQLGLGKTLGPDIRWVDNGKLSRRPSLSNQLDISPVNKEMMDMDTNLKALHAVPRSTMIEYLPTLFNQLFKILLITRSQDVARTTMRVIVYIVSELSEANKQSALKAYIRYTYALSSMFSKTVHEELFLYLSQLLKPVCGDLSKDLAPCLDVVLTEKVLKYSWFFFEISIKSMALYVNDRSVLNGSRISRFPISYHESIEAYSDQLHLYMKSNETQRSLIKEIKLANKYFAIFIKKCLSLMDRGYIFRLIQRYLNEFKQNDSRDIYEMKFDFLRILCTHEHFIQLNLPLIFNYDRQGVDIHLEYQLSQSYRSNHFLTGLILAEILLNLRQVDLTTRDRRKLSISLLRYVLTKHEFDDRYKQKVLLSVFYFYFEIYNRDED</sequence>
<dbReference type="EMBL" id="CAJNOQ010004774">
    <property type="protein sequence ID" value="CAF1073457.1"/>
    <property type="molecule type" value="Genomic_DNA"/>
</dbReference>
<dbReference type="Proteomes" id="UP000682733">
    <property type="component" value="Unassembled WGS sequence"/>
</dbReference>
<dbReference type="InterPro" id="IPR026791">
    <property type="entry name" value="DOCK"/>
</dbReference>
<proteinExistence type="inferred from homology"/>
<evidence type="ECO:0000259" key="3">
    <source>
        <dbReference type="PROSITE" id="PS51650"/>
    </source>
</evidence>
<protein>
    <recommendedName>
        <fullName evidence="3">C2 DOCK-type domain-containing protein</fullName>
    </recommendedName>
</protein>
<dbReference type="Proteomes" id="UP000663829">
    <property type="component" value="Unassembled WGS sequence"/>
</dbReference>
<feature type="region of interest" description="Disordered" evidence="2">
    <location>
        <begin position="278"/>
        <end position="304"/>
    </location>
</feature>
<dbReference type="Gene3D" id="2.60.40.150">
    <property type="entry name" value="C2 domain"/>
    <property type="match status" value="1"/>
</dbReference>
<dbReference type="InterPro" id="IPR027007">
    <property type="entry name" value="C2_DOCK-type_domain"/>
</dbReference>
<dbReference type="SMART" id="SM00233">
    <property type="entry name" value="PH"/>
    <property type="match status" value="1"/>
</dbReference>
<gene>
    <name evidence="5" type="ORF">GPM918_LOCUS17396</name>
    <name evidence="4" type="ORF">OVA965_LOCUS3635</name>
    <name evidence="7" type="ORF">SRO942_LOCUS17397</name>
    <name evidence="6" type="ORF">TMI583_LOCUS3634</name>
</gene>
<dbReference type="PANTHER" id="PTHR23317:SF26">
    <property type="entry name" value="ZIZIMIN, ISOFORM K"/>
    <property type="match status" value="1"/>
</dbReference>
<reference evidence="5" key="1">
    <citation type="submission" date="2021-02" db="EMBL/GenBank/DDBJ databases">
        <authorList>
            <person name="Nowell W R."/>
        </authorList>
    </citation>
    <scope>NUCLEOTIDE SEQUENCE</scope>
</reference>
<dbReference type="AlphaFoldDB" id="A0A814M262"/>
<comment type="caution">
    <text evidence="5">The sequence shown here is derived from an EMBL/GenBank/DDBJ whole genome shotgun (WGS) entry which is preliminary data.</text>
</comment>
<dbReference type="Proteomes" id="UP000677228">
    <property type="component" value="Unassembled WGS sequence"/>
</dbReference>
<dbReference type="Pfam" id="PF11878">
    <property type="entry name" value="DOCK_C-D_N"/>
    <property type="match status" value="1"/>
</dbReference>
<dbReference type="EMBL" id="CAJNOK010000890">
    <property type="protein sequence ID" value="CAF0781521.1"/>
    <property type="molecule type" value="Genomic_DNA"/>
</dbReference>
<evidence type="ECO:0000313" key="5">
    <source>
        <dbReference type="EMBL" id="CAF1073457.1"/>
    </source>
</evidence>
<dbReference type="Pfam" id="PF14429">
    <property type="entry name" value="DOCK-C2"/>
    <property type="match status" value="1"/>
</dbReference>
<dbReference type="InterPro" id="IPR021816">
    <property type="entry name" value="DOCK_C/D_N"/>
</dbReference>
<dbReference type="GO" id="GO:0005085">
    <property type="term" value="F:guanyl-nucleotide exchange factor activity"/>
    <property type="evidence" value="ECO:0007669"/>
    <property type="project" value="InterPro"/>
</dbReference>
<feature type="domain" description="C2 DOCK-type" evidence="3">
    <location>
        <begin position="622"/>
        <end position="799"/>
    </location>
</feature>
<dbReference type="InterPro" id="IPR035892">
    <property type="entry name" value="C2_domain_sf"/>
</dbReference>
<feature type="compositionally biased region" description="Basic and acidic residues" evidence="2">
    <location>
        <begin position="278"/>
        <end position="297"/>
    </location>
</feature>
<dbReference type="SUPFAM" id="SSF50729">
    <property type="entry name" value="PH domain-like"/>
    <property type="match status" value="1"/>
</dbReference>
<accession>A0A814M262</accession>
<evidence type="ECO:0000256" key="2">
    <source>
        <dbReference type="SAM" id="MobiDB-lite"/>
    </source>
</evidence>
<organism evidence="5 8">
    <name type="scientific">Didymodactylos carnosus</name>
    <dbReference type="NCBI Taxonomy" id="1234261"/>
    <lineage>
        <taxon>Eukaryota</taxon>
        <taxon>Metazoa</taxon>
        <taxon>Spiralia</taxon>
        <taxon>Gnathifera</taxon>
        <taxon>Rotifera</taxon>
        <taxon>Eurotatoria</taxon>
        <taxon>Bdelloidea</taxon>
        <taxon>Philodinida</taxon>
        <taxon>Philodinidae</taxon>
        <taxon>Didymodactylos</taxon>
    </lineage>
</organism>
<evidence type="ECO:0000256" key="1">
    <source>
        <dbReference type="PROSITE-ProRule" id="PRU00983"/>
    </source>
</evidence>
<dbReference type="OrthoDB" id="47328at2759"/>
<dbReference type="EMBL" id="CAJOBC010004775">
    <property type="protein sequence ID" value="CAF3840324.1"/>
    <property type="molecule type" value="Genomic_DNA"/>
</dbReference>